<dbReference type="EMBL" id="ADAS02000034">
    <property type="protein sequence ID" value="OAV94919.1"/>
    <property type="molecule type" value="Genomic_DNA"/>
</dbReference>
<dbReference type="AlphaFoldDB" id="A0A180GRA5"/>
<dbReference type="VEuPathDB" id="FungiDB:PTTG_26809"/>
<evidence type="ECO:0000313" key="4">
    <source>
        <dbReference type="Proteomes" id="UP000005240"/>
    </source>
</evidence>
<feature type="region of interest" description="Disordered" evidence="1">
    <location>
        <begin position="1"/>
        <end position="26"/>
    </location>
</feature>
<dbReference type="InterPro" id="IPR029033">
    <property type="entry name" value="His_PPase_superfam"/>
</dbReference>
<dbReference type="InterPro" id="IPR050275">
    <property type="entry name" value="PGM_Phosphatase"/>
</dbReference>
<keyword evidence="4" id="KW-1185">Reference proteome</keyword>
<reference evidence="3 4" key="3">
    <citation type="journal article" date="2017" name="G3 (Bethesda)">
        <title>Comparative analysis highlights variable genome content of wheat rusts and divergence of the mating loci.</title>
        <authorList>
            <person name="Cuomo C.A."/>
            <person name="Bakkeren G."/>
            <person name="Khalil H.B."/>
            <person name="Panwar V."/>
            <person name="Joly D."/>
            <person name="Linning R."/>
            <person name="Sakthikumar S."/>
            <person name="Song X."/>
            <person name="Adiconis X."/>
            <person name="Fan L."/>
            <person name="Goldberg J.M."/>
            <person name="Levin J.Z."/>
            <person name="Young S."/>
            <person name="Zeng Q."/>
            <person name="Anikster Y."/>
            <person name="Bruce M."/>
            <person name="Wang M."/>
            <person name="Yin C."/>
            <person name="McCallum B."/>
            <person name="Szabo L.J."/>
            <person name="Hulbert S."/>
            <person name="Chen X."/>
            <person name="Fellers J.P."/>
        </authorList>
    </citation>
    <scope>NUCLEOTIDE SEQUENCE</scope>
    <source>
        <strain evidence="3">isolate 1-1 / race 1 (BBBD)</strain>
        <strain evidence="4">Isolate 1-1 / race 1 (BBBD)</strain>
    </source>
</reference>
<dbReference type="PANTHER" id="PTHR48100">
    <property type="entry name" value="BROAD-SPECIFICITY PHOSPHATASE YOR283W-RELATED"/>
    <property type="match status" value="1"/>
</dbReference>
<feature type="compositionally biased region" description="Basic and acidic residues" evidence="1">
    <location>
        <begin position="1"/>
        <end position="18"/>
    </location>
</feature>
<reference evidence="2" key="2">
    <citation type="submission" date="2016-05" db="EMBL/GenBank/DDBJ databases">
        <title>Comparative analysis highlights variable genome content of wheat rusts and divergence of the mating loci.</title>
        <authorList>
            <person name="Cuomo C.A."/>
            <person name="Bakkeren G."/>
            <person name="Szabo L."/>
            <person name="Khalil H."/>
            <person name="Joly D."/>
            <person name="Goldberg J."/>
            <person name="Young S."/>
            <person name="Zeng Q."/>
            <person name="Fellers J."/>
        </authorList>
    </citation>
    <scope>NUCLEOTIDE SEQUENCE [LARGE SCALE GENOMIC DNA]</scope>
    <source>
        <strain evidence="2">1-1 BBBD Race 1</strain>
    </source>
</reference>
<dbReference type="Pfam" id="PF00300">
    <property type="entry name" value="His_Phos_1"/>
    <property type="match status" value="1"/>
</dbReference>
<reference evidence="2" key="1">
    <citation type="submission" date="2009-11" db="EMBL/GenBank/DDBJ databases">
        <authorList>
            <consortium name="The Broad Institute Genome Sequencing Platform"/>
            <person name="Ward D."/>
            <person name="Feldgarden M."/>
            <person name="Earl A."/>
            <person name="Young S.K."/>
            <person name="Zeng Q."/>
            <person name="Koehrsen M."/>
            <person name="Alvarado L."/>
            <person name="Berlin A."/>
            <person name="Bochicchio J."/>
            <person name="Borenstein D."/>
            <person name="Chapman S.B."/>
            <person name="Chen Z."/>
            <person name="Engels R."/>
            <person name="Freedman E."/>
            <person name="Gellesch M."/>
            <person name="Goldberg J."/>
            <person name="Griggs A."/>
            <person name="Gujja S."/>
            <person name="Heilman E."/>
            <person name="Heiman D."/>
            <person name="Hepburn T."/>
            <person name="Howarth C."/>
            <person name="Jen D."/>
            <person name="Larson L."/>
            <person name="Lewis B."/>
            <person name="Mehta T."/>
            <person name="Park D."/>
            <person name="Pearson M."/>
            <person name="Roberts A."/>
            <person name="Saif S."/>
            <person name="Shea T."/>
            <person name="Shenoy N."/>
            <person name="Sisk P."/>
            <person name="Stolte C."/>
            <person name="Sykes S."/>
            <person name="Thomson T."/>
            <person name="Walk T."/>
            <person name="White J."/>
            <person name="Yandava C."/>
            <person name="Izard J."/>
            <person name="Baranova O.V."/>
            <person name="Blanton J.M."/>
            <person name="Tanner A.C."/>
            <person name="Dewhirst F.E."/>
            <person name="Haas B."/>
            <person name="Nusbaum C."/>
            <person name="Birren B."/>
        </authorList>
    </citation>
    <scope>NUCLEOTIDE SEQUENCE [LARGE SCALE GENOMIC DNA]</scope>
    <source>
        <strain evidence="2">1-1 BBBD Race 1</strain>
    </source>
</reference>
<reference evidence="3" key="4">
    <citation type="submission" date="2025-05" db="UniProtKB">
        <authorList>
            <consortium name="EnsemblFungi"/>
        </authorList>
    </citation>
    <scope>IDENTIFICATION</scope>
    <source>
        <strain evidence="3">isolate 1-1 / race 1 (BBBD)</strain>
    </source>
</reference>
<accession>A0A180GRA5</accession>
<protein>
    <recommendedName>
        <fullName evidence="5">Phosphoglycerate mutase</fullName>
    </recommendedName>
</protein>
<dbReference type="SMART" id="SM00855">
    <property type="entry name" value="PGAM"/>
    <property type="match status" value="1"/>
</dbReference>
<proteinExistence type="predicted"/>
<evidence type="ECO:0000313" key="2">
    <source>
        <dbReference type="EMBL" id="OAV94919.1"/>
    </source>
</evidence>
<dbReference type="SUPFAM" id="SSF53254">
    <property type="entry name" value="Phosphoglycerate mutase-like"/>
    <property type="match status" value="1"/>
</dbReference>
<sequence>MDHTSLPPLDHKQPHHELQPPPQSNSTWLNRKTLSILVAFILYISIYRPKFPSSHDVQNNLENSNLPLEFFDLSSLSGFFIQDEYHRDPRGFRIYHPKSSFGLIDHRSPDRWIRFKQQIELLSKNSPRHVKHKVIFIARHGQGFHNLAESKYGTPMWDCYWSEKTTDGKLVWGPDARLSSLGKAEARVAEQAWTRELANHVPLPEIFISSPLSRAIETMLITGVWKHATNHSDHTNQPHPQIVVTENLRENIGLHTCDRRRSKQSISIDFPVVEFENGFNDQDLLWTKDFQETDKQLDIRIKAALTRIFLDSKTSNLTYISITAHSGVISSLLRVLGHRPWPTETGGMIPLVVRATPKKTPTRPPNPGPSATKPACPVSF</sequence>
<dbReference type="Proteomes" id="UP000005240">
    <property type="component" value="Unassembled WGS sequence"/>
</dbReference>
<evidence type="ECO:0000313" key="3">
    <source>
        <dbReference type="EnsemblFungi" id="PTTG_26809-t43_1-p1"/>
    </source>
</evidence>
<evidence type="ECO:0000256" key="1">
    <source>
        <dbReference type="SAM" id="MobiDB-lite"/>
    </source>
</evidence>
<organism evidence="2">
    <name type="scientific">Puccinia triticina (isolate 1-1 / race 1 (BBBD))</name>
    <name type="common">Brown leaf rust fungus</name>
    <dbReference type="NCBI Taxonomy" id="630390"/>
    <lineage>
        <taxon>Eukaryota</taxon>
        <taxon>Fungi</taxon>
        <taxon>Dikarya</taxon>
        <taxon>Basidiomycota</taxon>
        <taxon>Pucciniomycotina</taxon>
        <taxon>Pucciniomycetes</taxon>
        <taxon>Pucciniales</taxon>
        <taxon>Pucciniaceae</taxon>
        <taxon>Puccinia</taxon>
    </lineage>
</organism>
<dbReference type="GO" id="GO:0005737">
    <property type="term" value="C:cytoplasm"/>
    <property type="evidence" value="ECO:0007669"/>
    <property type="project" value="TreeGrafter"/>
</dbReference>
<dbReference type="OrthoDB" id="496981at2759"/>
<dbReference type="PANTHER" id="PTHR48100:SF1">
    <property type="entry name" value="HISTIDINE PHOSPHATASE FAMILY PROTEIN-RELATED"/>
    <property type="match status" value="1"/>
</dbReference>
<dbReference type="GO" id="GO:0016791">
    <property type="term" value="F:phosphatase activity"/>
    <property type="evidence" value="ECO:0007669"/>
    <property type="project" value="TreeGrafter"/>
</dbReference>
<gene>
    <name evidence="2" type="ORF">PTTG_26809</name>
</gene>
<feature type="region of interest" description="Disordered" evidence="1">
    <location>
        <begin position="357"/>
        <end position="380"/>
    </location>
</feature>
<dbReference type="CDD" id="cd07067">
    <property type="entry name" value="HP_PGM_like"/>
    <property type="match status" value="1"/>
</dbReference>
<evidence type="ECO:0008006" key="5">
    <source>
        <dbReference type="Google" id="ProtNLM"/>
    </source>
</evidence>
<dbReference type="InterPro" id="IPR013078">
    <property type="entry name" value="His_Pase_superF_clade-1"/>
</dbReference>
<name>A0A180GRA5_PUCT1</name>
<dbReference type="Gene3D" id="3.40.50.1240">
    <property type="entry name" value="Phosphoglycerate mutase-like"/>
    <property type="match status" value="1"/>
</dbReference>
<dbReference type="EnsemblFungi" id="PTTG_26809-t43_1">
    <property type="protein sequence ID" value="PTTG_26809-t43_1-p1"/>
    <property type="gene ID" value="PTTG_26809"/>
</dbReference>